<accession>A0A7W6EUP6</accession>
<comment type="caution">
    <text evidence="2">The sequence shown here is derived from an EMBL/GenBank/DDBJ whole genome shotgun (WGS) entry which is preliminary data.</text>
</comment>
<proteinExistence type="predicted"/>
<dbReference type="Proteomes" id="UP000562395">
    <property type="component" value="Unassembled WGS sequence"/>
</dbReference>
<protein>
    <submittedName>
        <fullName evidence="2">Uncharacterized protein</fullName>
    </submittedName>
</protein>
<sequence>MNDARSSEIPDADESAQIRAAALAIRPNLEGHRSDKLLRLFDFLVERSLQGNPPTEAQIAQDVFSTGRVGTFPGDSNVRVYVHRLRRMLQSLPVDEQGSRLDLMVGSYMLRLAHQAEPSEPENGQEGASLPPVRNGFRGKTFIRAIGVATLAIVLSIAAWMFFRPAVGGQLADTMPWAAIRDSERPITIVMGDYYFFANQPHGQSAPSGSTLIWDRSVPAPEDLIIFQMLNPEKADSVSDQNQHYVTSATVAAAFAIRTALRRDAVFRQRDVHLVSASQLTPEILKSTDVVYIGQISGFSAILRDPVAQASSFRVDDSLVSMTDIPSGKQYRSDGIELRDLQISRRDYGYIARIPGPAQNSLILIASLRDAGLNEMVSLALDGERLALLDSGTAGSPQGFEAFYHVRTLGSANLGATQLLARPLRSAGIWDKSASVPEYRPIAMPTGRRR</sequence>
<evidence type="ECO:0000313" key="3">
    <source>
        <dbReference type="Proteomes" id="UP000562395"/>
    </source>
</evidence>
<keyword evidence="1" id="KW-0472">Membrane</keyword>
<name>A0A7W6EUP6_9SPHN</name>
<feature type="transmembrane region" description="Helical" evidence="1">
    <location>
        <begin position="142"/>
        <end position="163"/>
    </location>
</feature>
<dbReference type="AlphaFoldDB" id="A0A7W6EUP6"/>
<dbReference type="EMBL" id="JACICY010000001">
    <property type="protein sequence ID" value="MBB3859351.1"/>
    <property type="molecule type" value="Genomic_DNA"/>
</dbReference>
<keyword evidence="3" id="KW-1185">Reference proteome</keyword>
<organism evidence="2 3">
    <name type="scientific">Novosphingobium hassiacum</name>
    <dbReference type="NCBI Taxonomy" id="173676"/>
    <lineage>
        <taxon>Bacteria</taxon>
        <taxon>Pseudomonadati</taxon>
        <taxon>Pseudomonadota</taxon>
        <taxon>Alphaproteobacteria</taxon>
        <taxon>Sphingomonadales</taxon>
        <taxon>Sphingomonadaceae</taxon>
        <taxon>Novosphingobium</taxon>
    </lineage>
</organism>
<keyword evidence="1" id="KW-0812">Transmembrane</keyword>
<reference evidence="2 3" key="1">
    <citation type="submission" date="2020-08" db="EMBL/GenBank/DDBJ databases">
        <title>Genomic Encyclopedia of Type Strains, Phase IV (KMG-IV): sequencing the most valuable type-strain genomes for metagenomic binning, comparative biology and taxonomic classification.</title>
        <authorList>
            <person name="Goeker M."/>
        </authorList>
    </citation>
    <scope>NUCLEOTIDE SEQUENCE [LARGE SCALE GENOMIC DNA]</scope>
    <source>
        <strain evidence="2 3">DSM 14552</strain>
    </source>
</reference>
<evidence type="ECO:0000256" key="1">
    <source>
        <dbReference type="SAM" id="Phobius"/>
    </source>
</evidence>
<keyword evidence="1" id="KW-1133">Transmembrane helix</keyword>
<gene>
    <name evidence="2" type="ORF">GGQ88_000591</name>
</gene>
<dbReference type="RefSeq" id="WP_183611596.1">
    <property type="nucleotide sequence ID" value="NZ_JACICY010000001.1"/>
</dbReference>
<evidence type="ECO:0000313" key="2">
    <source>
        <dbReference type="EMBL" id="MBB3859351.1"/>
    </source>
</evidence>